<evidence type="ECO:0000313" key="1">
    <source>
        <dbReference type="EMBL" id="MEN7550055.1"/>
    </source>
</evidence>
<organism evidence="1 2">
    <name type="scientific">Rapidithrix thailandica</name>
    <dbReference type="NCBI Taxonomy" id="413964"/>
    <lineage>
        <taxon>Bacteria</taxon>
        <taxon>Pseudomonadati</taxon>
        <taxon>Bacteroidota</taxon>
        <taxon>Cytophagia</taxon>
        <taxon>Cytophagales</taxon>
        <taxon>Flammeovirgaceae</taxon>
        <taxon>Rapidithrix</taxon>
    </lineage>
</organism>
<protein>
    <submittedName>
        <fullName evidence="1">Uncharacterized protein</fullName>
    </submittedName>
</protein>
<dbReference type="RefSeq" id="WP_346822828.1">
    <property type="nucleotide sequence ID" value="NZ_JBDKWZ010000011.1"/>
</dbReference>
<comment type="caution">
    <text evidence="1">The sequence shown here is derived from an EMBL/GenBank/DDBJ whole genome shotgun (WGS) entry which is preliminary data.</text>
</comment>
<dbReference type="AlphaFoldDB" id="A0AAW9SE32"/>
<dbReference type="Proteomes" id="UP001403385">
    <property type="component" value="Unassembled WGS sequence"/>
</dbReference>
<dbReference type="Gene3D" id="2.180.10.10">
    <property type="entry name" value="RHS repeat-associated core"/>
    <property type="match status" value="1"/>
</dbReference>
<evidence type="ECO:0000313" key="2">
    <source>
        <dbReference type="Proteomes" id="UP001403385"/>
    </source>
</evidence>
<reference evidence="1 2" key="1">
    <citation type="submission" date="2024-04" db="EMBL/GenBank/DDBJ databases">
        <title>Novel genus in family Flammeovirgaceae.</title>
        <authorList>
            <person name="Nguyen T.H."/>
            <person name="Vuong T.Q."/>
            <person name="Le H."/>
            <person name="Kim S.-G."/>
        </authorList>
    </citation>
    <scope>NUCLEOTIDE SEQUENCE [LARGE SCALE GENOMIC DNA]</scope>
    <source>
        <strain evidence="1 2">JCM 23209</strain>
    </source>
</reference>
<name>A0AAW9SE32_9BACT</name>
<dbReference type="EMBL" id="JBDKWZ010000011">
    <property type="protein sequence ID" value="MEN7550055.1"/>
    <property type="molecule type" value="Genomic_DNA"/>
</dbReference>
<proteinExistence type="predicted"/>
<sequence>MQENHADGQLQMASCGRLVYYPFGLNLAGLEKQGAPDHKYLYQGKELQPELTIYDFHVRMYDPALERTSQQDSC</sequence>
<accession>A0AAW9SE32</accession>
<keyword evidence="2" id="KW-1185">Reference proteome</keyword>
<gene>
    <name evidence="1" type="ORF">AAG747_19180</name>
</gene>